<reference evidence="2" key="1">
    <citation type="journal article" date="2020" name="J. Phycol.">
        <title>The Organelle Genomes in the Photosynthetic Red Algal Parasite Pterocladiophila hemisphaerica (Florideophyceae, Rhodophyta) Have Elevated Substitution Rates and Extreme Gene Loss in the Plastid Genome.</title>
        <authorList>
            <person name="Preuss M."/>
            <person name="Verbruggen H."/>
            <person name="Zuccarello G.C."/>
        </authorList>
    </citation>
    <scope>NUCLEOTIDE SEQUENCE</scope>
</reference>
<geneLocation type="chloroplast" evidence="2"/>
<keyword evidence="1" id="KW-0472">Membrane</keyword>
<gene>
    <name evidence="2" type="primary">orf257</name>
</gene>
<keyword evidence="1" id="KW-0812">Transmembrane</keyword>
<evidence type="ECO:0008006" key="3">
    <source>
        <dbReference type="Google" id="ProtNLM"/>
    </source>
</evidence>
<keyword evidence="1" id="KW-1133">Transmembrane helix</keyword>
<organism evidence="2">
    <name type="scientific">Pterocladia lucida</name>
    <name type="common">Red seaweed</name>
    <name type="synonym">Fucus lucidus</name>
    <dbReference type="NCBI Taxonomy" id="31408"/>
    <lineage>
        <taxon>Eukaryota</taxon>
        <taxon>Rhodophyta</taxon>
        <taxon>Florideophyceae</taxon>
        <taxon>Rhodymeniophycidae</taxon>
        <taxon>Gelidiales</taxon>
        <taxon>Pterocladiaceae</taxon>
        <taxon>Pterocladia</taxon>
    </lineage>
</organism>
<accession>A0A6M3WVZ8</accession>
<proteinExistence type="predicted"/>
<feature type="transmembrane region" description="Helical" evidence="1">
    <location>
        <begin position="20"/>
        <end position="37"/>
    </location>
</feature>
<protein>
    <recommendedName>
        <fullName evidence="3">Ycf92</fullName>
    </recommendedName>
</protein>
<name>A0A6M3WVZ8_PTELU</name>
<dbReference type="EMBL" id="MT117916">
    <property type="protein sequence ID" value="QJH88272.1"/>
    <property type="molecule type" value="Genomic_DNA"/>
</dbReference>
<keyword evidence="2" id="KW-0150">Chloroplast</keyword>
<feature type="transmembrane region" description="Helical" evidence="1">
    <location>
        <begin position="127"/>
        <end position="149"/>
    </location>
</feature>
<evidence type="ECO:0000313" key="2">
    <source>
        <dbReference type="EMBL" id="QJH88272.1"/>
    </source>
</evidence>
<dbReference type="AlphaFoldDB" id="A0A6M3WVZ8"/>
<evidence type="ECO:0000256" key="1">
    <source>
        <dbReference type="SAM" id="Phobius"/>
    </source>
</evidence>
<sequence length="257" mass="30864">MQISFLNRYLYSPIIWLHRVNSSTKINMIFVFLFIVNYINTRYINSLIVLSILVLTNVVLSKQDKIKLFKMLLTMLIPISFSNLANRRLLDFDEHNHTQIYIPFIINFSYCKQYMKNTKIRNINILYYYSWLPNFIIRIYILGILNFLYLQSLFITTLYENIILYIINCYKVTDLSKNKTFNILIIIACSSQFLEEIINYLYKLFISFRINNYSINTYYKITLYSVINVINFIKKSTYNISAIVHTRINVNIYNLDF</sequence>
<feature type="transmembrane region" description="Helical" evidence="1">
    <location>
        <begin position="43"/>
        <end position="61"/>
    </location>
</feature>
<keyword evidence="2" id="KW-0934">Plastid</keyword>